<organism evidence="6 7">
    <name type="scientific">Claviceps pusilla</name>
    <dbReference type="NCBI Taxonomy" id="123648"/>
    <lineage>
        <taxon>Eukaryota</taxon>
        <taxon>Fungi</taxon>
        <taxon>Dikarya</taxon>
        <taxon>Ascomycota</taxon>
        <taxon>Pezizomycotina</taxon>
        <taxon>Sordariomycetes</taxon>
        <taxon>Hypocreomycetidae</taxon>
        <taxon>Hypocreales</taxon>
        <taxon>Clavicipitaceae</taxon>
        <taxon>Claviceps</taxon>
    </lineage>
</organism>
<feature type="domain" description="O-methyltransferase C-terminal" evidence="5">
    <location>
        <begin position="233"/>
        <end position="377"/>
    </location>
</feature>
<protein>
    <recommendedName>
        <fullName evidence="5">O-methyltransferase C-terminal domain-containing protein</fullName>
    </recommendedName>
</protein>
<evidence type="ECO:0000313" key="7">
    <source>
        <dbReference type="Proteomes" id="UP000748025"/>
    </source>
</evidence>
<dbReference type="Gene3D" id="1.10.10.10">
    <property type="entry name" value="Winged helix-like DNA-binding domain superfamily/Winged helix DNA-binding domain"/>
    <property type="match status" value="1"/>
</dbReference>
<evidence type="ECO:0000256" key="2">
    <source>
        <dbReference type="ARBA" id="ARBA00022679"/>
    </source>
</evidence>
<gene>
    <name evidence="6" type="ORF">E4U43_003939</name>
</gene>
<evidence type="ECO:0000259" key="5">
    <source>
        <dbReference type="Pfam" id="PF00891"/>
    </source>
</evidence>
<dbReference type="InterPro" id="IPR029063">
    <property type="entry name" value="SAM-dependent_MTases_sf"/>
</dbReference>
<dbReference type="InterPro" id="IPR036390">
    <property type="entry name" value="WH_DNA-bd_sf"/>
</dbReference>
<proteinExistence type="predicted"/>
<name>A0A9P7SV17_9HYPO</name>
<dbReference type="Gene3D" id="3.40.50.150">
    <property type="entry name" value="Vaccinia Virus protein VP39"/>
    <property type="match status" value="1"/>
</dbReference>
<keyword evidence="1" id="KW-0489">Methyltransferase</keyword>
<keyword evidence="3" id="KW-0949">S-adenosyl-L-methionine</keyword>
<evidence type="ECO:0000256" key="1">
    <source>
        <dbReference type="ARBA" id="ARBA00022603"/>
    </source>
</evidence>
<evidence type="ECO:0000313" key="6">
    <source>
        <dbReference type="EMBL" id="KAG5991772.1"/>
    </source>
</evidence>
<dbReference type="Proteomes" id="UP000748025">
    <property type="component" value="Unassembled WGS sequence"/>
</dbReference>
<keyword evidence="2" id="KW-0808">Transferase</keyword>
<reference evidence="6" key="1">
    <citation type="journal article" date="2020" name="bioRxiv">
        <title>Whole genome comparisons of ergot fungi reveals the divergence and evolution of species within the genus Claviceps are the result of varying mechanisms driving genome evolution and host range expansion.</title>
        <authorList>
            <person name="Wyka S.A."/>
            <person name="Mondo S.J."/>
            <person name="Liu M."/>
            <person name="Dettman J."/>
            <person name="Nalam V."/>
            <person name="Broders K.D."/>
        </authorList>
    </citation>
    <scope>NUCLEOTIDE SEQUENCE</scope>
    <source>
        <strain evidence="6">CCC 602</strain>
    </source>
</reference>
<dbReference type="AlphaFoldDB" id="A0A9P7SV17"/>
<dbReference type="PANTHER" id="PTHR43712:SF17">
    <property type="entry name" value="O-METHYLTRANSFERASE"/>
    <property type="match status" value="1"/>
</dbReference>
<dbReference type="EMBL" id="SRPW01002589">
    <property type="protein sequence ID" value="KAG5991772.1"/>
    <property type="molecule type" value="Genomic_DNA"/>
</dbReference>
<dbReference type="SUPFAM" id="SSF53335">
    <property type="entry name" value="S-adenosyl-L-methionine-dependent methyltransferases"/>
    <property type="match status" value="1"/>
</dbReference>
<dbReference type="SUPFAM" id="SSF46785">
    <property type="entry name" value="Winged helix' DNA-binding domain"/>
    <property type="match status" value="1"/>
</dbReference>
<dbReference type="OrthoDB" id="2410195at2759"/>
<evidence type="ECO:0000256" key="4">
    <source>
        <dbReference type="PIRSR" id="PIRSR005739-1"/>
    </source>
</evidence>
<sequence length="398" mass="44762">MEPSCTDQLLASLSNISASSFANEAERIRVRDGLFETLRRVQSPWDIVWDHNWVNLATNASVKTLIDAGVFTKWAEHGHTPQTSDQLAELVGAPVMVIRRMLRQISGQHLVTETAEDTFAPTAWARALAEDQALPSTYGTFYSELNVPMFVGLPSFLRQRAYENPTDVADGNWQFCTGTPRGFFDDVMARPDLAKDFHDAMRCHSRYNLAPWPDMYPTDTIVEAGRANPARKLVVDIGGSRGHDLEKFHARHPDIPDGSLILQDLPEAVQDLQLQLPKAVQVQGYDFFTEQPVKGARAYFMHNVLHDWADDKAMVILETVSRAMERGFSRLLIHESLVSAVKPLARVTTSDITMMACVSAQERDEDEWRALVERAGLRVMKIWRRAQSVESVIEAEVA</sequence>
<dbReference type="GO" id="GO:0032259">
    <property type="term" value="P:methylation"/>
    <property type="evidence" value="ECO:0007669"/>
    <property type="project" value="UniProtKB-KW"/>
</dbReference>
<dbReference type="PROSITE" id="PS51683">
    <property type="entry name" value="SAM_OMT_II"/>
    <property type="match status" value="1"/>
</dbReference>
<dbReference type="InterPro" id="IPR036388">
    <property type="entry name" value="WH-like_DNA-bd_sf"/>
</dbReference>
<dbReference type="InterPro" id="IPR016461">
    <property type="entry name" value="COMT-like"/>
</dbReference>
<evidence type="ECO:0000256" key="3">
    <source>
        <dbReference type="ARBA" id="ARBA00022691"/>
    </source>
</evidence>
<dbReference type="GO" id="GO:0008171">
    <property type="term" value="F:O-methyltransferase activity"/>
    <property type="evidence" value="ECO:0007669"/>
    <property type="project" value="InterPro"/>
</dbReference>
<keyword evidence="7" id="KW-1185">Reference proteome</keyword>
<accession>A0A9P7SV17</accession>
<comment type="caution">
    <text evidence="6">The sequence shown here is derived from an EMBL/GenBank/DDBJ whole genome shotgun (WGS) entry which is preliminary data.</text>
</comment>
<dbReference type="PIRSF" id="PIRSF005739">
    <property type="entry name" value="O-mtase"/>
    <property type="match status" value="1"/>
</dbReference>
<feature type="active site" description="Proton acceptor" evidence="4">
    <location>
        <position position="306"/>
    </location>
</feature>
<dbReference type="InterPro" id="IPR001077">
    <property type="entry name" value="COMT_C"/>
</dbReference>
<dbReference type="PANTHER" id="PTHR43712">
    <property type="entry name" value="PUTATIVE (AFU_ORTHOLOGUE AFUA_4G14580)-RELATED"/>
    <property type="match status" value="1"/>
</dbReference>
<dbReference type="Pfam" id="PF00891">
    <property type="entry name" value="Methyltransf_2"/>
    <property type="match status" value="1"/>
</dbReference>